<dbReference type="AlphaFoldDB" id="A0A0E9RHN1"/>
<organism evidence="1">
    <name type="scientific">Anguilla anguilla</name>
    <name type="common">European freshwater eel</name>
    <name type="synonym">Muraena anguilla</name>
    <dbReference type="NCBI Taxonomy" id="7936"/>
    <lineage>
        <taxon>Eukaryota</taxon>
        <taxon>Metazoa</taxon>
        <taxon>Chordata</taxon>
        <taxon>Craniata</taxon>
        <taxon>Vertebrata</taxon>
        <taxon>Euteleostomi</taxon>
        <taxon>Actinopterygii</taxon>
        <taxon>Neopterygii</taxon>
        <taxon>Teleostei</taxon>
        <taxon>Anguilliformes</taxon>
        <taxon>Anguillidae</taxon>
        <taxon>Anguilla</taxon>
    </lineage>
</organism>
<reference evidence="1" key="2">
    <citation type="journal article" date="2015" name="Fish Shellfish Immunol.">
        <title>Early steps in the European eel (Anguilla anguilla)-Vibrio vulnificus interaction in the gills: Role of the RtxA13 toxin.</title>
        <authorList>
            <person name="Callol A."/>
            <person name="Pajuelo D."/>
            <person name="Ebbesson L."/>
            <person name="Teles M."/>
            <person name="MacKenzie S."/>
            <person name="Amaro C."/>
        </authorList>
    </citation>
    <scope>NUCLEOTIDE SEQUENCE</scope>
</reference>
<reference evidence="1" key="1">
    <citation type="submission" date="2014-11" db="EMBL/GenBank/DDBJ databases">
        <authorList>
            <person name="Amaro Gonzalez C."/>
        </authorList>
    </citation>
    <scope>NUCLEOTIDE SEQUENCE</scope>
</reference>
<proteinExistence type="predicted"/>
<sequence>MVNELQEKWKFFKTPC</sequence>
<accession>A0A0E9RHN1</accession>
<name>A0A0E9RHN1_ANGAN</name>
<protein>
    <submittedName>
        <fullName evidence="1">Uncharacterized protein</fullName>
    </submittedName>
</protein>
<evidence type="ECO:0000313" key="1">
    <source>
        <dbReference type="EMBL" id="JAH27970.1"/>
    </source>
</evidence>
<dbReference type="EMBL" id="GBXM01080607">
    <property type="protein sequence ID" value="JAH27970.1"/>
    <property type="molecule type" value="Transcribed_RNA"/>
</dbReference>